<keyword evidence="2" id="KW-1185">Reference proteome</keyword>
<evidence type="ECO:0000313" key="2">
    <source>
        <dbReference type="Proteomes" id="UP000789901"/>
    </source>
</evidence>
<dbReference type="EMBL" id="CAJVQB010026529">
    <property type="protein sequence ID" value="CAG8808761.1"/>
    <property type="molecule type" value="Genomic_DNA"/>
</dbReference>
<organism evidence="1 2">
    <name type="scientific">Gigaspora margarita</name>
    <dbReference type="NCBI Taxonomy" id="4874"/>
    <lineage>
        <taxon>Eukaryota</taxon>
        <taxon>Fungi</taxon>
        <taxon>Fungi incertae sedis</taxon>
        <taxon>Mucoromycota</taxon>
        <taxon>Glomeromycotina</taxon>
        <taxon>Glomeromycetes</taxon>
        <taxon>Diversisporales</taxon>
        <taxon>Gigasporaceae</taxon>
        <taxon>Gigaspora</taxon>
    </lineage>
</organism>
<sequence>MTNRGRATKWFKTVEKAVLVNQESRQIKNRRQKKWVLYKGKENELLVRKVEKKTEKRLLTTNWRVTENIASNNKEVECDNYRKSLKYQWIQAKDVITCLPYSCMKENKKRYAISNGTLNVTIQKREPFIQEFERTIESIVIKELDVELIKKNKDSLLRMERKVAKMGSSWVLVDLDKEMALEEGSCSISNWLSSMRPEIVA</sequence>
<proteinExistence type="predicted"/>
<evidence type="ECO:0000313" key="1">
    <source>
        <dbReference type="EMBL" id="CAG8808761.1"/>
    </source>
</evidence>
<reference evidence="1 2" key="1">
    <citation type="submission" date="2021-06" db="EMBL/GenBank/DDBJ databases">
        <authorList>
            <person name="Kallberg Y."/>
            <person name="Tangrot J."/>
            <person name="Rosling A."/>
        </authorList>
    </citation>
    <scope>NUCLEOTIDE SEQUENCE [LARGE SCALE GENOMIC DNA]</scope>
    <source>
        <strain evidence="1 2">120-4 pot B 10/14</strain>
    </source>
</reference>
<feature type="non-terminal residue" evidence="1">
    <location>
        <position position="201"/>
    </location>
</feature>
<name>A0ABN7VZH6_GIGMA</name>
<dbReference type="Proteomes" id="UP000789901">
    <property type="component" value="Unassembled WGS sequence"/>
</dbReference>
<gene>
    <name evidence="1" type="ORF">GMARGA_LOCUS24764</name>
</gene>
<protein>
    <submittedName>
        <fullName evidence="1">4053_t:CDS:1</fullName>
    </submittedName>
</protein>
<accession>A0ABN7VZH6</accession>
<comment type="caution">
    <text evidence="1">The sequence shown here is derived from an EMBL/GenBank/DDBJ whole genome shotgun (WGS) entry which is preliminary data.</text>
</comment>